<dbReference type="PANTHER" id="PTHR22907">
    <property type="entry name" value="GH04558P"/>
    <property type="match status" value="1"/>
</dbReference>
<dbReference type="GO" id="GO:0042302">
    <property type="term" value="F:structural constituent of cuticle"/>
    <property type="evidence" value="ECO:0007669"/>
    <property type="project" value="UniProtKB-KW"/>
</dbReference>
<evidence type="ECO:0000313" key="12">
    <source>
        <dbReference type="WBParaSite" id="TCLT_0000802501-mRNA-1"/>
    </source>
</evidence>
<feature type="transmembrane region" description="Helical" evidence="8">
    <location>
        <begin position="360"/>
        <end position="383"/>
    </location>
</feature>
<keyword evidence="7 8" id="KW-0472">Membrane</keyword>
<dbReference type="PROSITE" id="PS51034">
    <property type="entry name" value="ZP_2"/>
    <property type="match status" value="1"/>
</dbReference>
<reference evidence="12" key="1">
    <citation type="submission" date="2017-02" db="UniProtKB">
        <authorList>
            <consortium name="WormBaseParasite"/>
        </authorList>
    </citation>
    <scope>IDENTIFICATION</scope>
</reference>
<dbReference type="Pfam" id="PF25057">
    <property type="entry name" value="CUT_N"/>
    <property type="match status" value="1"/>
</dbReference>
<dbReference type="SMART" id="SM00241">
    <property type="entry name" value="ZP"/>
    <property type="match status" value="1"/>
</dbReference>
<evidence type="ECO:0000256" key="5">
    <source>
        <dbReference type="ARBA" id="ARBA00022729"/>
    </source>
</evidence>
<dbReference type="WBParaSite" id="TCLT_0000802501-mRNA-1">
    <property type="protein sequence ID" value="TCLT_0000802501-mRNA-1"/>
    <property type="gene ID" value="TCLT_0000802501"/>
</dbReference>
<dbReference type="EMBL" id="UYYF01004570">
    <property type="protein sequence ID" value="VDN05529.1"/>
    <property type="molecule type" value="Genomic_DNA"/>
</dbReference>
<dbReference type="OMA" id="IISFHPM"/>
<keyword evidence="11" id="KW-1185">Reference proteome</keyword>
<feature type="domain" description="ZP" evidence="9">
    <location>
        <begin position="18"/>
        <end position="302"/>
    </location>
</feature>
<evidence type="ECO:0000256" key="8">
    <source>
        <dbReference type="SAM" id="Phobius"/>
    </source>
</evidence>
<dbReference type="OrthoDB" id="6139674at2759"/>
<reference evidence="10 11" key="2">
    <citation type="submission" date="2018-11" db="EMBL/GenBank/DDBJ databases">
        <authorList>
            <consortium name="Pathogen Informatics"/>
        </authorList>
    </citation>
    <scope>NUCLEOTIDE SEQUENCE [LARGE SCALE GENOMIC DNA]</scope>
</reference>
<dbReference type="STRING" id="103827.A0A0N5D4W4"/>
<name>A0A0N5D4W4_THECL</name>
<accession>A0A0N5D4W4</accession>
<keyword evidence="2" id="KW-0193">Cuticle</keyword>
<dbReference type="InterPro" id="IPR056953">
    <property type="entry name" value="CUT_N"/>
</dbReference>
<proteinExistence type="predicted"/>
<evidence type="ECO:0000256" key="2">
    <source>
        <dbReference type="ARBA" id="ARBA00022460"/>
    </source>
</evidence>
<evidence type="ECO:0000256" key="3">
    <source>
        <dbReference type="ARBA" id="ARBA00022475"/>
    </source>
</evidence>
<dbReference type="PANTHER" id="PTHR22907:SF34">
    <property type="entry name" value="ZP DOMAIN-CONTAINING PROTEIN"/>
    <property type="match status" value="1"/>
</dbReference>
<evidence type="ECO:0000313" key="10">
    <source>
        <dbReference type="EMBL" id="VDN05529.1"/>
    </source>
</evidence>
<keyword evidence="6 8" id="KW-1133">Transmembrane helix</keyword>
<evidence type="ECO:0000256" key="7">
    <source>
        <dbReference type="ARBA" id="ARBA00023136"/>
    </source>
</evidence>
<keyword evidence="3" id="KW-1003">Cell membrane</keyword>
<dbReference type="AlphaFoldDB" id="A0A0N5D4W4"/>
<evidence type="ECO:0000259" key="9">
    <source>
        <dbReference type="PROSITE" id="PS51034"/>
    </source>
</evidence>
<evidence type="ECO:0000256" key="1">
    <source>
        <dbReference type="ARBA" id="ARBA00004251"/>
    </source>
</evidence>
<evidence type="ECO:0000256" key="4">
    <source>
        <dbReference type="ARBA" id="ARBA00022692"/>
    </source>
</evidence>
<sequence length="405" mass="45429">MVIGSTIDNGVKGEPILECSADSMTINFTTEKEFEGHVYVKGHYDDSLCRMDATLKKNVNFTVPFSVCDVRRQRSSSPRGLYVCITVIITFHPMFITKIDKSYDVKCFYTETDRSVTARLDVSLSGEQQKKIIVMIGDEKHHVGALGNGTIDDFDTGAISNQVITQQIALPSCRYQVLIDGPRGPPVKYTSVGQQVYHQWSCADKDGRVPETNLYCTTVHSCVVKEESGKEVQLLDENGCTLDRFLLNNLVYTSDLTGGQVSQVFKFADQSSLYFHCQIRLSLKRGSCKRTSDECPVGGLTRGKRESPISQQSFSNDAIVVDVFSQSMTVFDIDDQINDRSLQKFEMKQPNRAVLCLTPISFGFLIAVFIMELLISTISVIIFCRKSHYDQNYCSDSFTNIVNNR</sequence>
<keyword evidence="5" id="KW-0732">Signal</keyword>
<dbReference type="InterPro" id="IPR051962">
    <property type="entry name" value="Cuticlin"/>
</dbReference>
<evidence type="ECO:0000256" key="6">
    <source>
        <dbReference type="ARBA" id="ARBA00022989"/>
    </source>
</evidence>
<evidence type="ECO:0000313" key="11">
    <source>
        <dbReference type="Proteomes" id="UP000276776"/>
    </source>
</evidence>
<dbReference type="GO" id="GO:0005886">
    <property type="term" value="C:plasma membrane"/>
    <property type="evidence" value="ECO:0007669"/>
    <property type="project" value="UniProtKB-SubCell"/>
</dbReference>
<keyword evidence="4 8" id="KW-0812">Transmembrane</keyword>
<dbReference type="InterPro" id="IPR057475">
    <property type="entry name" value="CUT_C"/>
</dbReference>
<gene>
    <name evidence="10" type="ORF">TCLT_LOCUS8014</name>
</gene>
<organism evidence="12">
    <name type="scientific">Thelazia callipaeda</name>
    <name type="common">Oriental eyeworm</name>
    <name type="synonym">Parasitic nematode</name>
    <dbReference type="NCBI Taxonomy" id="103827"/>
    <lineage>
        <taxon>Eukaryota</taxon>
        <taxon>Metazoa</taxon>
        <taxon>Ecdysozoa</taxon>
        <taxon>Nematoda</taxon>
        <taxon>Chromadorea</taxon>
        <taxon>Rhabditida</taxon>
        <taxon>Spirurina</taxon>
        <taxon>Spiruromorpha</taxon>
        <taxon>Thelazioidea</taxon>
        <taxon>Thelaziidae</taxon>
        <taxon>Thelazia</taxon>
    </lineage>
</organism>
<dbReference type="InterPro" id="IPR001507">
    <property type="entry name" value="ZP_dom"/>
</dbReference>
<protein>
    <submittedName>
        <fullName evidence="12">ZP domain-containing protein</fullName>
    </submittedName>
</protein>
<dbReference type="Pfam" id="PF25301">
    <property type="entry name" value="CUT_C"/>
    <property type="match status" value="1"/>
</dbReference>
<dbReference type="Proteomes" id="UP000276776">
    <property type="component" value="Unassembled WGS sequence"/>
</dbReference>
<comment type="subcellular location">
    <subcellularLocation>
        <location evidence="1">Cell membrane</location>
        <topology evidence="1">Single-pass type I membrane protein</topology>
    </subcellularLocation>
</comment>